<dbReference type="InterPro" id="IPR056695">
    <property type="entry name" value="DUF7793"/>
</dbReference>
<dbReference type="Pfam" id="PF25056">
    <property type="entry name" value="DUF7793"/>
    <property type="match status" value="1"/>
</dbReference>
<evidence type="ECO:0000259" key="1">
    <source>
        <dbReference type="Pfam" id="PF25056"/>
    </source>
</evidence>
<name>A0A098LDU7_9BACT</name>
<keyword evidence="3" id="KW-1185">Reference proteome</keyword>
<comment type="caution">
    <text evidence="2">The sequence shown here is derived from an EMBL/GenBank/DDBJ whole genome shotgun (WGS) entry which is preliminary data.</text>
</comment>
<dbReference type="Gene3D" id="3.40.970.30">
    <property type="entry name" value="yp_829618.1 like domains"/>
    <property type="match status" value="1"/>
</dbReference>
<organism evidence="2 3">
    <name type="scientific">Sporocytophaga myxococcoides</name>
    <dbReference type="NCBI Taxonomy" id="153721"/>
    <lineage>
        <taxon>Bacteria</taxon>
        <taxon>Pseudomonadati</taxon>
        <taxon>Bacteroidota</taxon>
        <taxon>Cytophagia</taxon>
        <taxon>Cytophagales</taxon>
        <taxon>Cytophagaceae</taxon>
        <taxon>Sporocytophaga</taxon>
    </lineage>
</organism>
<feature type="domain" description="DUF7793" evidence="1">
    <location>
        <begin position="15"/>
        <end position="124"/>
    </location>
</feature>
<gene>
    <name evidence="2" type="ORF">MYP_2405</name>
</gene>
<dbReference type="AlphaFoldDB" id="A0A098LDU7"/>
<dbReference type="Proteomes" id="UP000030185">
    <property type="component" value="Unassembled WGS sequence"/>
</dbReference>
<proteinExistence type="predicted"/>
<protein>
    <recommendedName>
        <fullName evidence="1">DUF7793 domain-containing protein</fullName>
    </recommendedName>
</protein>
<dbReference type="eggNOG" id="ENOG50333DR">
    <property type="taxonomic scope" value="Bacteria"/>
</dbReference>
<reference evidence="2 3" key="1">
    <citation type="submission" date="2014-09" db="EMBL/GenBank/DDBJ databases">
        <title>Sporocytophaga myxococcoides PG-01 genome sequencing.</title>
        <authorList>
            <person name="Liu L."/>
            <person name="Gao P.J."/>
            <person name="Chen G.J."/>
            <person name="Wang L.S."/>
        </authorList>
    </citation>
    <scope>NUCLEOTIDE SEQUENCE [LARGE SCALE GENOMIC DNA]</scope>
    <source>
        <strain evidence="2 3">PG-01</strain>
    </source>
</reference>
<evidence type="ECO:0000313" key="2">
    <source>
        <dbReference type="EMBL" id="GAL85176.1"/>
    </source>
</evidence>
<evidence type="ECO:0000313" key="3">
    <source>
        <dbReference type="Proteomes" id="UP000030185"/>
    </source>
</evidence>
<dbReference type="EMBL" id="BBLT01000004">
    <property type="protein sequence ID" value="GAL85176.1"/>
    <property type="molecule type" value="Genomic_DNA"/>
</dbReference>
<accession>A0A098LDU7</accession>
<sequence length="130" mass="15072">MRMKTSFVNEHVEIHIDNGIIFINHLTENLSLEAAKEIVKQRLKLCYGEKFPLVLDLRKLKSIDKASREYLSRPECIEKLCAGAFIVESLFQEITGTLYLNLHKPPIPAKLFRKEKEAIEWIKSLPCSPY</sequence>